<evidence type="ECO:0000259" key="5">
    <source>
        <dbReference type="Pfam" id="PF00171"/>
    </source>
</evidence>
<dbReference type="InterPro" id="IPR015590">
    <property type="entry name" value="Aldehyde_DH_dom"/>
</dbReference>
<keyword evidence="2 4" id="KW-0560">Oxidoreductase</keyword>
<proteinExistence type="inferred from homology"/>
<accession>A0A060TDV2</accession>
<evidence type="ECO:0000256" key="2">
    <source>
        <dbReference type="ARBA" id="ARBA00023002"/>
    </source>
</evidence>
<dbReference type="InterPro" id="IPR016162">
    <property type="entry name" value="Ald_DH_N"/>
</dbReference>
<dbReference type="FunFam" id="3.40.605.10:FF:000007">
    <property type="entry name" value="NAD/NADP-dependent betaine aldehyde dehydrogenase"/>
    <property type="match status" value="1"/>
</dbReference>
<dbReference type="InterPro" id="IPR029510">
    <property type="entry name" value="Ald_DH_CS_GLU"/>
</dbReference>
<dbReference type="Gene3D" id="3.30.559.30">
    <property type="entry name" value="Nonribosomal peptide synthetase, condensation domain"/>
    <property type="match status" value="1"/>
</dbReference>
<dbReference type="EMBL" id="HG937694">
    <property type="protein sequence ID" value="CDP39128.1"/>
    <property type="molecule type" value="Genomic_DNA"/>
</dbReference>
<dbReference type="Gene3D" id="3.40.605.10">
    <property type="entry name" value="Aldehyde Dehydrogenase, Chain A, domain 1"/>
    <property type="match status" value="1"/>
</dbReference>
<sequence length="895" mass="97839">MSTVIETPTGRKIPMKTGLFINGKFRTSSDGSTLTTPNPATGAPLATVSTASVQDIDEAVAAARAAFKTTWGKKSAPSQRSALLNKWADLIEAELESLGELESLDNGKPVWMARDIDIKDSIGCVRYYAGLAEKIEGRTIEQEEGVKLAFTRLEPIGVCGQIIPWNYPIQMFMWKVAPALAAGNTVVIKPAEQTPLSALRLAELSAEAGFPPGVLNVVNGTGAITGRAISSHMDIDKVAFTGSSVTGRSIMESAAKSNLKKVTLELGGKSPVVVFDNADLEQAVNWVSVGILFNHGQDCCAGSRLFVQDTIKDKFVAKLKQNFEELAIGDPFNIKTYLGPLVSRQQQEKVQSYIKLGIDEGATLVTGGKDRLSSLSPDHKDGFYVAPTIFSDCKKGMKIVDEEIFGPVLSIQSFSTEEEAIRKANDTTYGLGAARSEQWWQTIQSHPLSGHAVSILAGSSFKSNFLGGSELYSVYRNRLSMSSVIIVSATFTRPLSKDWLYRSLAELIKNEPMLCTNVFDSDSSAPVHRVIENVDLDKVVIYRPEIESIQRLNDELVPAVKLPYEDASMPLWRAYVIGKEQTELVWVYDHSIADGSSGVLFHKKLLACLNQDCPEPESNLVRCSSAPIAPRLEDVLDITPPWSFDFWCAIQKIKKRALGSIKWAGSGPVVPMASQSLFFEIEPSLAIDLLEYCRNRQITMTALLYAALMKAIVVCFEESFGSSNYLLFTCPVNARRYIEDKSMGDTIGNYVFQYYQDFPLADKDLSLDTHAETLNSKLKKAIKESTDIRYSVGNFCRVNLKQSLQDSYNSGVRGDTAEISNLGSFEFERGSKVGISGLNFTQGVSTPGAYVTMNVVSVKGGAINGSVSVARDDLSKSKCTAVNHEMLGILRSLVK</sequence>
<dbReference type="InterPro" id="IPR010828">
    <property type="entry name" value="Atf2/Sli1-like"/>
</dbReference>
<dbReference type="GO" id="GO:0016620">
    <property type="term" value="F:oxidoreductase activity, acting on the aldehyde or oxo group of donors, NAD or NADP as acceptor"/>
    <property type="evidence" value="ECO:0007669"/>
    <property type="project" value="InterPro"/>
</dbReference>
<dbReference type="InterPro" id="IPR023213">
    <property type="entry name" value="CAT-like_dom_sf"/>
</dbReference>
<dbReference type="InterPro" id="IPR016160">
    <property type="entry name" value="Ald_DH_CS_CYS"/>
</dbReference>
<dbReference type="AlphaFoldDB" id="A0A060TDV2"/>
<dbReference type="Gene3D" id="3.30.559.10">
    <property type="entry name" value="Chloramphenicol acetyltransferase-like domain"/>
    <property type="match status" value="1"/>
</dbReference>
<dbReference type="Pfam" id="PF00171">
    <property type="entry name" value="Aldedh"/>
    <property type="match status" value="1"/>
</dbReference>
<dbReference type="Gene3D" id="3.40.309.10">
    <property type="entry name" value="Aldehyde Dehydrogenase, Chain A, domain 2"/>
    <property type="match status" value="1"/>
</dbReference>
<dbReference type="SUPFAM" id="SSF52777">
    <property type="entry name" value="CoA-dependent acyltransferases"/>
    <property type="match status" value="1"/>
</dbReference>
<reference evidence="6" key="1">
    <citation type="submission" date="2014-02" db="EMBL/GenBank/DDBJ databases">
        <authorList>
            <person name="Genoscope - CEA"/>
        </authorList>
    </citation>
    <scope>NUCLEOTIDE SEQUENCE</scope>
    <source>
        <strain evidence="6">LS3</strain>
    </source>
</reference>
<evidence type="ECO:0000256" key="4">
    <source>
        <dbReference type="RuleBase" id="RU003345"/>
    </source>
</evidence>
<dbReference type="FunFam" id="3.40.309.10:FF:000012">
    <property type="entry name" value="Betaine aldehyde dehydrogenase"/>
    <property type="match status" value="1"/>
</dbReference>
<reference evidence="6" key="2">
    <citation type="submission" date="2014-06" db="EMBL/GenBank/DDBJ databases">
        <title>The complete genome of Blastobotrys (Arxula) adeninivorans LS3 - a yeast of biotechnological interest.</title>
        <authorList>
            <person name="Kunze G."/>
            <person name="Gaillardin C."/>
            <person name="Czernicka M."/>
            <person name="Durrens P."/>
            <person name="Martin T."/>
            <person name="Boer E."/>
            <person name="Gabaldon T."/>
            <person name="Cruz J."/>
            <person name="Talla E."/>
            <person name="Marck C."/>
            <person name="Goffeau A."/>
            <person name="Barbe V."/>
            <person name="Baret P."/>
            <person name="Baronian K."/>
            <person name="Beier S."/>
            <person name="Bleykasten C."/>
            <person name="Bode R."/>
            <person name="Casaregola S."/>
            <person name="Despons L."/>
            <person name="Fairhead C."/>
            <person name="Giersberg M."/>
            <person name="Gierski P."/>
            <person name="Hahnel U."/>
            <person name="Hartmann A."/>
            <person name="Jankowska D."/>
            <person name="Jubin C."/>
            <person name="Jung P."/>
            <person name="Lafontaine I."/>
            <person name="Leh-Louis V."/>
            <person name="Lemaire M."/>
            <person name="Marcet-Houben M."/>
            <person name="Mascher M."/>
            <person name="Morel G."/>
            <person name="Richard G.-F."/>
            <person name="Riechen J."/>
            <person name="Sacerdot C."/>
            <person name="Sarkar A."/>
            <person name="Savel G."/>
            <person name="Schacherer J."/>
            <person name="Sherman D."/>
            <person name="Straub M.-L."/>
            <person name="Stein N."/>
            <person name="Thierry A."/>
            <person name="Trautwein-Schult A."/>
            <person name="Westhof E."/>
            <person name="Worch S."/>
            <person name="Dujon B."/>
            <person name="Souciet J.-L."/>
            <person name="Wincker P."/>
            <person name="Scholz U."/>
            <person name="Neuveglise N."/>
        </authorList>
    </citation>
    <scope>NUCLEOTIDE SEQUENCE</scope>
    <source>
        <strain evidence="6">LS3</strain>
    </source>
</reference>
<gene>
    <name evidence="6" type="ORF">GNLVRS02_ARAD1D50974g</name>
</gene>
<feature type="domain" description="Aldehyde dehydrogenase" evidence="5">
    <location>
        <begin position="28"/>
        <end position="434"/>
    </location>
</feature>
<dbReference type="Pfam" id="PF07247">
    <property type="entry name" value="AATase"/>
    <property type="match status" value="1"/>
</dbReference>
<name>A0A060TDV2_BLAAD</name>
<dbReference type="InterPro" id="IPR016163">
    <property type="entry name" value="Ald_DH_C"/>
</dbReference>
<dbReference type="SUPFAM" id="SSF53720">
    <property type="entry name" value="ALDH-like"/>
    <property type="match status" value="1"/>
</dbReference>
<organism evidence="6">
    <name type="scientific">Blastobotrys adeninivorans</name>
    <name type="common">Yeast</name>
    <name type="synonym">Arxula adeninivorans</name>
    <dbReference type="NCBI Taxonomy" id="409370"/>
    <lineage>
        <taxon>Eukaryota</taxon>
        <taxon>Fungi</taxon>
        <taxon>Dikarya</taxon>
        <taxon>Ascomycota</taxon>
        <taxon>Saccharomycotina</taxon>
        <taxon>Dipodascomycetes</taxon>
        <taxon>Dipodascales</taxon>
        <taxon>Trichomonascaceae</taxon>
        <taxon>Blastobotrys</taxon>
    </lineage>
</organism>
<evidence type="ECO:0000313" key="6">
    <source>
        <dbReference type="EMBL" id="CDP39128.1"/>
    </source>
</evidence>
<dbReference type="PROSITE" id="PS00687">
    <property type="entry name" value="ALDEHYDE_DEHYDR_GLU"/>
    <property type="match status" value="1"/>
</dbReference>
<dbReference type="InterPro" id="IPR016161">
    <property type="entry name" value="Ald_DH/histidinol_DH"/>
</dbReference>
<protein>
    <submittedName>
        <fullName evidence="6">ARAD1D50974p</fullName>
    </submittedName>
</protein>
<feature type="active site" evidence="3">
    <location>
        <position position="265"/>
    </location>
</feature>
<dbReference type="PANTHER" id="PTHR11699">
    <property type="entry name" value="ALDEHYDE DEHYDROGENASE-RELATED"/>
    <property type="match status" value="1"/>
</dbReference>
<dbReference type="PROSITE" id="PS00070">
    <property type="entry name" value="ALDEHYDE_DEHYDR_CYS"/>
    <property type="match status" value="1"/>
</dbReference>
<comment type="similarity">
    <text evidence="1 4">Belongs to the aldehyde dehydrogenase family.</text>
</comment>
<evidence type="ECO:0000256" key="1">
    <source>
        <dbReference type="ARBA" id="ARBA00009986"/>
    </source>
</evidence>
<evidence type="ECO:0000256" key="3">
    <source>
        <dbReference type="PROSITE-ProRule" id="PRU10007"/>
    </source>
</evidence>